<dbReference type="PIRSF" id="PIRSF001771">
    <property type="entry name" value="Cyclin_A_B_D_E"/>
    <property type="match status" value="1"/>
</dbReference>
<dbReference type="AlphaFoldDB" id="A0A336MP55"/>
<dbReference type="InterPro" id="IPR006671">
    <property type="entry name" value="Cyclin_N"/>
</dbReference>
<dbReference type="SUPFAM" id="SSF47954">
    <property type="entry name" value="Cyclin-like"/>
    <property type="match status" value="2"/>
</dbReference>
<accession>A0A336MP55</accession>
<dbReference type="GO" id="GO:0051301">
    <property type="term" value="P:cell division"/>
    <property type="evidence" value="ECO:0007669"/>
    <property type="project" value="UniProtKB-KW"/>
</dbReference>
<dbReference type="OMA" id="SYVEVEF"/>
<dbReference type="Pfam" id="PF00134">
    <property type="entry name" value="Cyclin_N"/>
    <property type="match status" value="1"/>
</dbReference>
<dbReference type="GO" id="GO:0044772">
    <property type="term" value="P:mitotic cell cycle phase transition"/>
    <property type="evidence" value="ECO:0007669"/>
    <property type="project" value="InterPro"/>
</dbReference>
<dbReference type="InterPro" id="IPR004367">
    <property type="entry name" value="Cyclin_C-dom"/>
</dbReference>
<sequence>MKSSKIFKNGVPPLSALENQKGISTRSKSASMLPYSNNKRKAEASPPGEKRKRSALGNLTNANASNVNQVSNEKKSKVHVQKTFTRNRAISSIPEENENILNSICPVGKNPVTKIQTRSSKIQSNVSECLLPIAKSKEDFLKPLRRLTTSEHIELKTVLDQKNENVCKNIPEDVEDFDKENWNDPFQVAIYAMDIFNYLKEREKDFIVSDYMHKQIHLSKWMRALLVDWMVEVQECFELNHETLYLAVKLVDTYLCSKVIQKDSLQLLGAASLLIACKFDERTPPLVEDFLYICDGAYKQKELLTMEMQVLKTIGFDLSMPLSYRFLRRYARCAKVSMPILTLARFILEFSLMDYGTIQLSDSKLACAALFIAMRMSKLKGWNKTLEYFSGYKFDEFDEIVLLLNNGLHKKPKESLNTIRNKYSHKIFHEVAKIPLMTNATLMNDA</sequence>
<organism evidence="8">
    <name type="scientific">Culicoides sonorensis</name>
    <name type="common">Biting midge</name>
    <dbReference type="NCBI Taxonomy" id="179676"/>
    <lineage>
        <taxon>Eukaryota</taxon>
        <taxon>Metazoa</taxon>
        <taxon>Ecdysozoa</taxon>
        <taxon>Arthropoda</taxon>
        <taxon>Hexapoda</taxon>
        <taxon>Insecta</taxon>
        <taxon>Pterygota</taxon>
        <taxon>Neoptera</taxon>
        <taxon>Endopterygota</taxon>
        <taxon>Diptera</taxon>
        <taxon>Nematocera</taxon>
        <taxon>Chironomoidea</taxon>
        <taxon>Ceratopogonidae</taxon>
        <taxon>Ceratopogoninae</taxon>
        <taxon>Culicoides</taxon>
        <taxon>Monoculicoides</taxon>
    </lineage>
</organism>
<dbReference type="Gene3D" id="1.10.472.10">
    <property type="entry name" value="Cyclin-like"/>
    <property type="match status" value="2"/>
</dbReference>
<feature type="domain" description="Cyclin-like" evidence="6">
    <location>
        <begin position="228"/>
        <end position="312"/>
    </location>
</feature>
<evidence type="ECO:0000259" key="6">
    <source>
        <dbReference type="SMART" id="SM00385"/>
    </source>
</evidence>
<dbReference type="Pfam" id="PF02984">
    <property type="entry name" value="Cyclin_C"/>
    <property type="match status" value="1"/>
</dbReference>
<reference evidence="8" key="1">
    <citation type="submission" date="2018-07" db="EMBL/GenBank/DDBJ databases">
        <authorList>
            <person name="Quirk P.G."/>
            <person name="Krulwich T.A."/>
        </authorList>
    </citation>
    <scope>NUCLEOTIDE SEQUENCE</scope>
</reference>
<protein>
    <submittedName>
        <fullName evidence="8">CSON003545 protein</fullName>
    </submittedName>
</protein>
<name>A0A336MP55_CULSO</name>
<dbReference type="SMART" id="SM01332">
    <property type="entry name" value="Cyclin_C"/>
    <property type="match status" value="1"/>
</dbReference>
<dbReference type="GO" id="GO:0016538">
    <property type="term" value="F:cyclin-dependent protein serine/threonine kinase regulator activity"/>
    <property type="evidence" value="ECO:0007669"/>
    <property type="project" value="InterPro"/>
</dbReference>
<dbReference type="PANTHER" id="PTHR10177">
    <property type="entry name" value="CYCLINS"/>
    <property type="match status" value="1"/>
</dbReference>
<dbReference type="EMBL" id="UFQT01001658">
    <property type="protein sequence ID" value="SSX31331.1"/>
    <property type="molecule type" value="Genomic_DNA"/>
</dbReference>
<evidence type="ECO:0000256" key="2">
    <source>
        <dbReference type="ARBA" id="ARBA00023127"/>
    </source>
</evidence>
<feature type="region of interest" description="Disordered" evidence="5">
    <location>
        <begin position="1"/>
        <end position="60"/>
    </location>
</feature>
<proteinExistence type="inferred from homology"/>
<keyword evidence="1" id="KW-0132">Cell division</keyword>
<evidence type="ECO:0000259" key="7">
    <source>
        <dbReference type="SMART" id="SM01332"/>
    </source>
</evidence>
<evidence type="ECO:0000256" key="4">
    <source>
        <dbReference type="RuleBase" id="RU000383"/>
    </source>
</evidence>
<feature type="compositionally biased region" description="Polar residues" evidence="5">
    <location>
        <begin position="17"/>
        <end position="37"/>
    </location>
</feature>
<dbReference type="InterPro" id="IPR046965">
    <property type="entry name" value="Cyclin_A/B-like"/>
</dbReference>
<dbReference type="CDD" id="cd20510">
    <property type="entry name" value="CYCLIN_CCNB3_rpt2"/>
    <property type="match status" value="1"/>
</dbReference>
<keyword evidence="2 4" id="KW-0195">Cyclin</keyword>
<evidence type="ECO:0000256" key="1">
    <source>
        <dbReference type="ARBA" id="ARBA00022618"/>
    </source>
</evidence>
<dbReference type="SMART" id="SM00385">
    <property type="entry name" value="CYCLIN"/>
    <property type="match status" value="2"/>
</dbReference>
<dbReference type="GO" id="GO:0005634">
    <property type="term" value="C:nucleus"/>
    <property type="evidence" value="ECO:0007669"/>
    <property type="project" value="UniProtKB-ARBA"/>
</dbReference>
<dbReference type="VEuPathDB" id="VectorBase:CSON003545"/>
<dbReference type="FunFam" id="1.10.472.10:FF:000001">
    <property type="entry name" value="G2/mitotic-specific cyclin"/>
    <property type="match status" value="1"/>
</dbReference>
<dbReference type="InterPro" id="IPR039361">
    <property type="entry name" value="Cyclin"/>
</dbReference>
<evidence type="ECO:0000256" key="3">
    <source>
        <dbReference type="ARBA" id="ARBA00023306"/>
    </source>
</evidence>
<dbReference type="InterPro" id="IPR013763">
    <property type="entry name" value="Cyclin-like_dom"/>
</dbReference>
<feature type="domain" description="Cyclin C-terminal" evidence="7">
    <location>
        <begin position="321"/>
        <end position="437"/>
    </location>
</feature>
<gene>
    <name evidence="8" type="primary">CSON003545</name>
</gene>
<comment type="similarity">
    <text evidence="4">Belongs to the cyclin family.</text>
</comment>
<evidence type="ECO:0000256" key="5">
    <source>
        <dbReference type="SAM" id="MobiDB-lite"/>
    </source>
</evidence>
<keyword evidence="3" id="KW-0131">Cell cycle</keyword>
<dbReference type="CDD" id="cd20508">
    <property type="entry name" value="CYCLIN_CCNB3_rpt1"/>
    <property type="match status" value="1"/>
</dbReference>
<dbReference type="InterPro" id="IPR036915">
    <property type="entry name" value="Cyclin-like_sf"/>
</dbReference>
<evidence type="ECO:0000313" key="8">
    <source>
        <dbReference type="EMBL" id="SSX31331.1"/>
    </source>
</evidence>
<feature type="domain" description="Cyclin-like" evidence="6">
    <location>
        <begin position="325"/>
        <end position="406"/>
    </location>
</feature>